<dbReference type="EMBL" id="LAIR01000002">
    <property type="protein sequence ID" value="KNX36056.1"/>
    <property type="molecule type" value="Genomic_DNA"/>
</dbReference>
<dbReference type="Gene3D" id="2.40.70.10">
    <property type="entry name" value="Acid Proteases"/>
    <property type="match status" value="1"/>
</dbReference>
<reference evidence="3" key="1">
    <citation type="submission" date="2015-03" db="EMBL/GenBank/DDBJ databases">
        <title>Luteipulveratus halotolerans sp. nov., a novel actinobacterium (Dermacoccaceae) from Sarawak, Malaysia.</title>
        <authorList>
            <person name="Juboi H."/>
            <person name="Basik A."/>
            <person name="Shamsul S.S."/>
            <person name="Arnold P."/>
            <person name="Schmitt E.K."/>
            <person name="Sanglier J.-J."/>
            <person name="Yeo T."/>
        </authorList>
    </citation>
    <scope>NUCLEOTIDE SEQUENCE [LARGE SCALE GENOMIC DNA]</scope>
    <source>
        <strain evidence="3">C296001</strain>
    </source>
</reference>
<dbReference type="SUPFAM" id="SSF50630">
    <property type="entry name" value="Acid proteases"/>
    <property type="match status" value="1"/>
</dbReference>
<evidence type="ECO:0000313" key="3">
    <source>
        <dbReference type="Proteomes" id="UP000037397"/>
    </source>
</evidence>
<dbReference type="PANTHER" id="PTHR38037">
    <property type="entry name" value="ZN_PROTEASE DOMAIN-CONTAINING PROTEIN"/>
    <property type="match status" value="1"/>
</dbReference>
<keyword evidence="3" id="KW-1185">Reference proteome</keyword>
<sequence>MGHVPEPPHSSTLIGWREWVRLPGTDVRWMKAKIDTGARTSSLHAFDVEELTRDGREWVRFSVHPWQHSDEDAVVLERPVHDRRLVRSSNGHEQERIVVQLDLVLVRRRLTAEVTLADRDAMGFRMLVGREALERGYVVDSRRSWVGGRPRRLVRDKNAGR</sequence>
<dbReference type="PATRIC" id="fig|1631356.3.peg.134"/>
<accession>A0A0L6CDV9</accession>
<dbReference type="Pfam" id="PF05618">
    <property type="entry name" value="Zn_protease"/>
    <property type="match status" value="1"/>
</dbReference>
<gene>
    <name evidence="2" type="ORF">VV01_01040</name>
</gene>
<dbReference type="InterPro" id="IPR008503">
    <property type="entry name" value="Asp_endopeptidase"/>
</dbReference>
<organism evidence="2 3">
    <name type="scientific">Luteipulveratus halotolerans</name>
    <dbReference type="NCBI Taxonomy" id="1631356"/>
    <lineage>
        <taxon>Bacteria</taxon>
        <taxon>Bacillati</taxon>
        <taxon>Actinomycetota</taxon>
        <taxon>Actinomycetes</taxon>
        <taxon>Micrococcales</taxon>
        <taxon>Dermacoccaceae</taxon>
        <taxon>Luteipulveratus</taxon>
    </lineage>
</organism>
<dbReference type="Proteomes" id="UP000037397">
    <property type="component" value="Unassembled WGS sequence"/>
</dbReference>
<dbReference type="OrthoDB" id="9782977at2"/>
<proteinExistence type="predicted"/>
<protein>
    <recommendedName>
        <fullName evidence="1">Retropepsin-like aspartic endopeptidase domain-containing protein</fullName>
    </recommendedName>
</protein>
<evidence type="ECO:0000313" key="2">
    <source>
        <dbReference type="EMBL" id="KNX36056.1"/>
    </source>
</evidence>
<name>A0A0L6CDV9_9MICO</name>
<comment type="caution">
    <text evidence="2">The sequence shown here is derived from an EMBL/GenBank/DDBJ whole genome shotgun (WGS) entry which is preliminary data.</text>
</comment>
<dbReference type="InterPro" id="IPR021109">
    <property type="entry name" value="Peptidase_aspartic_dom_sf"/>
</dbReference>
<evidence type="ECO:0000259" key="1">
    <source>
        <dbReference type="Pfam" id="PF05618"/>
    </source>
</evidence>
<dbReference type="PANTHER" id="PTHR38037:SF1">
    <property type="entry name" value="ATP-DEPENDENT ZINC PROTEASE DOMAIN-CONTAINING PROTEIN-RELATED"/>
    <property type="match status" value="1"/>
</dbReference>
<feature type="domain" description="Retropepsin-like aspartic endopeptidase" evidence="1">
    <location>
        <begin position="14"/>
        <end position="146"/>
    </location>
</feature>
<dbReference type="RefSeq" id="WP_050668263.1">
    <property type="nucleotide sequence ID" value="NZ_LAIR01000002.1"/>
</dbReference>
<dbReference type="AlphaFoldDB" id="A0A0L6CDV9"/>